<name>A0AAD5UGF9_9FUNG</name>
<sequence>MSDFAEQLTNIAIAQILNLIGVDRIHGTAHQVFVEVVQAYLQLLAKKAKEAANLCGRTQPCLLDLMAPLDQLEIHPKELLDYLQAIKLQNQSQFKFPRKEPATFPIKVASDGETKENLEPNGTSNGHIENGLDMEVDVQKGEIIDEKFPPLPTEEDYHFEVEAAPEVPDIEIIIEEPDPEIVKPSENIYFKTISFQEAKDTYLKNYHEFDDMRVEIPQAMNDTSELESLLLEALDACVVDDTHAPLNHETTLGLLVNRINLGVAIPEPSSCGYETKSIIGDLLIARLPLCNTVLGGEKLSEQEAKMTEDLIGLSRIKKKEKERDSGQGKAPVKLSAAKLAKREAMLLAKLERGAITREQFELTMRMESQFVKQDKKDNSNNNNINSNQNSEQVQSLPQTPATSNPPVTPNTSFFGSALGNPQMDVEVSHESVKSNIIKTPQASPVKMKESPLPTKQSPQKLKLKLSKPVKLTSPKSPEEVINCICSNPTLDDGLFMVSCDKCFVWFHGHCVNVTSEVGDWRCHRCSNK</sequence>
<keyword evidence="2" id="KW-0479">Metal-binding</keyword>
<evidence type="ECO:0000259" key="9">
    <source>
        <dbReference type="SMART" id="SM00249"/>
    </source>
</evidence>
<keyword evidence="12" id="KW-1185">Reference proteome</keyword>
<dbReference type="InterPro" id="IPR009072">
    <property type="entry name" value="Histone-fold"/>
</dbReference>
<evidence type="ECO:0000259" key="10">
    <source>
        <dbReference type="SMART" id="SM00576"/>
    </source>
</evidence>
<dbReference type="PANTHER" id="PTHR46452">
    <property type="entry name" value="TRANSCRIPTION INITIATION FACTOR TFIID SUBUNIT 3"/>
    <property type="match status" value="1"/>
</dbReference>
<dbReference type="GO" id="GO:0046982">
    <property type="term" value="F:protein heterodimerization activity"/>
    <property type="evidence" value="ECO:0007669"/>
    <property type="project" value="InterPro"/>
</dbReference>
<dbReference type="PROSITE" id="PS01359">
    <property type="entry name" value="ZF_PHD_1"/>
    <property type="match status" value="1"/>
</dbReference>
<dbReference type="Proteomes" id="UP001210925">
    <property type="component" value="Unassembled WGS sequence"/>
</dbReference>
<evidence type="ECO:0000256" key="8">
    <source>
        <dbReference type="SAM" id="MobiDB-lite"/>
    </source>
</evidence>
<dbReference type="Pfam" id="PF00628">
    <property type="entry name" value="PHD"/>
    <property type="match status" value="1"/>
</dbReference>
<dbReference type="Pfam" id="PF07524">
    <property type="entry name" value="Bromo_TP"/>
    <property type="match status" value="1"/>
</dbReference>
<proteinExistence type="predicted"/>
<dbReference type="Gene3D" id="3.30.40.10">
    <property type="entry name" value="Zinc/RING finger domain, C3HC4 (zinc finger)"/>
    <property type="match status" value="1"/>
</dbReference>
<keyword evidence="6" id="KW-0804">Transcription</keyword>
<comment type="caution">
    <text evidence="11">The sequence shown here is derived from an EMBL/GenBank/DDBJ whole genome shotgun (WGS) entry which is preliminary data.</text>
</comment>
<keyword evidence="5" id="KW-0805">Transcription regulation</keyword>
<feature type="compositionally biased region" description="Low complexity" evidence="8">
    <location>
        <begin position="379"/>
        <end position="390"/>
    </location>
</feature>
<dbReference type="InterPro" id="IPR019786">
    <property type="entry name" value="Zinc_finger_PHD-type_CS"/>
</dbReference>
<feature type="region of interest" description="Disordered" evidence="8">
    <location>
        <begin position="372"/>
        <end position="420"/>
    </location>
</feature>
<reference evidence="11" key="1">
    <citation type="submission" date="2020-05" db="EMBL/GenBank/DDBJ databases">
        <title>Phylogenomic resolution of chytrid fungi.</title>
        <authorList>
            <person name="Stajich J.E."/>
            <person name="Amses K."/>
            <person name="Simmons R."/>
            <person name="Seto K."/>
            <person name="Myers J."/>
            <person name="Bonds A."/>
            <person name="Quandt C.A."/>
            <person name="Barry K."/>
            <person name="Liu P."/>
            <person name="Grigoriev I."/>
            <person name="Longcore J.E."/>
            <person name="James T.Y."/>
        </authorList>
    </citation>
    <scope>NUCLEOTIDE SEQUENCE</scope>
    <source>
        <strain evidence="11">PLAUS21</strain>
    </source>
</reference>
<dbReference type="SMART" id="SM00576">
    <property type="entry name" value="BTP"/>
    <property type="match status" value="1"/>
</dbReference>
<comment type="subcellular location">
    <subcellularLocation>
        <location evidence="1">Nucleus</location>
    </subcellularLocation>
</comment>
<evidence type="ECO:0000256" key="5">
    <source>
        <dbReference type="ARBA" id="ARBA00023015"/>
    </source>
</evidence>
<evidence type="ECO:0000256" key="1">
    <source>
        <dbReference type="ARBA" id="ARBA00004123"/>
    </source>
</evidence>
<feature type="domain" description="Bromodomain associated" evidence="10">
    <location>
        <begin position="2"/>
        <end position="78"/>
    </location>
</feature>
<keyword evidence="7" id="KW-0539">Nucleus</keyword>
<accession>A0AAD5UGF9</accession>
<gene>
    <name evidence="11" type="ORF">HK103_004509</name>
</gene>
<keyword evidence="4" id="KW-0862">Zinc</keyword>
<feature type="region of interest" description="Disordered" evidence="8">
    <location>
        <begin position="443"/>
        <end position="463"/>
    </location>
</feature>
<dbReference type="InterPro" id="IPR006565">
    <property type="entry name" value="BTP"/>
</dbReference>
<dbReference type="GO" id="GO:0008270">
    <property type="term" value="F:zinc ion binding"/>
    <property type="evidence" value="ECO:0007669"/>
    <property type="project" value="UniProtKB-KW"/>
</dbReference>
<protein>
    <submittedName>
        <fullName evidence="11">Uncharacterized protein</fullName>
    </submittedName>
</protein>
<dbReference type="SUPFAM" id="SSF57903">
    <property type="entry name" value="FYVE/PHD zinc finger"/>
    <property type="match status" value="1"/>
</dbReference>
<feature type="compositionally biased region" description="Polar residues" evidence="8">
    <location>
        <begin position="391"/>
        <end position="414"/>
    </location>
</feature>
<dbReference type="InterPro" id="IPR001965">
    <property type="entry name" value="Znf_PHD"/>
</dbReference>
<organism evidence="11 12">
    <name type="scientific">Boothiomyces macroporosus</name>
    <dbReference type="NCBI Taxonomy" id="261099"/>
    <lineage>
        <taxon>Eukaryota</taxon>
        <taxon>Fungi</taxon>
        <taxon>Fungi incertae sedis</taxon>
        <taxon>Chytridiomycota</taxon>
        <taxon>Chytridiomycota incertae sedis</taxon>
        <taxon>Chytridiomycetes</taxon>
        <taxon>Rhizophydiales</taxon>
        <taxon>Terramycetaceae</taxon>
        <taxon>Boothiomyces</taxon>
    </lineage>
</organism>
<keyword evidence="3" id="KW-0863">Zinc-finger</keyword>
<dbReference type="InterPro" id="IPR011011">
    <property type="entry name" value="Znf_FYVE_PHD"/>
</dbReference>
<dbReference type="AlphaFoldDB" id="A0AAD5UGF9"/>
<evidence type="ECO:0000256" key="2">
    <source>
        <dbReference type="ARBA" id="ARBA00022723"/>
    </source>
</evidence>
<dbReference type="EMBL" id="JADGKB010000038">
    <property type="protein sequence ID" value="KAJ3257434.1"/>
    <property type="molecule type" value="Genomic_DNA"/>
</dbReference>
<dbReference type="InterPro" id="IPR013083">
    <property type="entry name" value="Znf_RING/FYVE/PHD"/>
</dbReference>
<evidence type="ECO:0000256" key="6">
    <source>
        <dbReference type="ARBA" id="ARBA00023163"/>
    </source>
</evidence>
<dbReference type="GO" id="GO:0005669">
    <property type="term" value="C:transcription factor TFIID complex"/>
    <property type="evidence" value="ECO:0007669"/>
    <property type="project" value="TreeGrafter"/>
</dbReference>
<feature type="domain" description="Zinc finger PHD-type" evidence="9">
    <location>
        <begin position="482"/>
        <end position="526"/>
    </location>
</feature>
<dbReference type="GO" id="GO:0045944">
    <property type="term" value="P:positive regulation of transcription by RNA polymerase II"/>
    <property type="evidence" value="ECO:0007669"/>
    <property type="project" value="TreeGrafter"/>
</dbReference>
<dbReference type="PANTHER" id="PTHR46452:SF1">
    <property type="entry name" value="TRANSCRIPTION INITIATION FACTOR TFIID SUBUNIT 3"/>
    <property type="match status" value="1"/>
</dbReference>
<dbReference type="Gene3D" id="1.10.20.10">
    <property type="entry name" value="Histone, subunit A"/>
    <property type="match status" value="1"/>
</dbReference>
<evidence type="ECO:0000256" key="7">
    <source>
        <dbReference type="ARBA" id="ARBA00023242"/>
    </source>
</evidence>
<evidence type="ECO:0000256" key="4">
    <source>
        <dbReference type="ARBA" id="ARBA00022833"/>
    </source>
</evidence>
<evidence type="ECO:0000313" key="11">
    <source>
        <dbReference type="EMBL" id="KAJ3257434.1"/>
    </source>
</evidence>
<evidence type="ECO:0000256" key="3">
    <source>
        <dbReference type="ARBA" id="ARBA00022771"/>
    </source>
</evidence>
<dbReference type="SMART" id="SM00249">
    <property type="entry name" value="PHD"/>
    <property type="match status" value="1"/>
</dbReference>
<feature type="compositionally biased region" description="Low complexity" evidence="8">
    <location>
        <begin position="451"/>
        <end position="460"/>
    </location>
</feature>
<dbReference type="InterPro" id="IPR019787">
    <property type="entry name" value="Znf_PHD-finger"/>
</dbReference>
<evidence type="ECO:0000313" key="12">
    <source>
        <dbReference type="Proteomes" id="UP001210925"/>
    </source>
</evidence>